<proteinExistence type="predicted"/>
<organism evidence="1 2">
    <name type="scientific">Deinococcus depolymerans</name>
    <dbReference type="NCBI Taxonomy" id="392408"/>
    <lineage>
        <taxon>Bacteria</taxon>
        <taxon>Thermotogati</taxon>
        <taxon>Deinococcota</taxon>
        <taxon>Deinococci</taxon>
        <taxon>Deinococcales</taxon>
        <taxon>Deinococcaceae</taxon>
        <taxon>Deinococcus</taxon>
    </lineage>
</organism>
<gene>
    <name evidence="1" type="ORF">GCM10008937_34140</name>
</gene>
<keyword evidence="2" id="KW-1185">Reference proteome</keyword>
<evidence type="ECO:0000313" key="2">
    <source>
        <dbReference type="Proteomes" id="UP001500191"/>
    </source>
</evidence>
<accession>A0ABN1CQL6</accession>
<protein>
    <recommendedName>
        <fullName evidence="3">Type II toxin-antitoxin system RelE/ParE family toxin</fullName>
    </recommendedName>
</protein>
<sequence length="91" mass="10747">MHPALEKDLDALSDKHYRQVKAKIDALRTNAQPADRRPMTDYPGVYRMDSGEYRIGWTEHKTATEHVLTIVLVDRRNDNQFYKAIKRRLHL</sequence>
<dbReference type="InterPro" id="IPR035093">
    <property type="entry name" value="RelE/ParE_toxin_dom_sf"/>
</dbReference>
<evidence type="ECO:0008006" key="3">
    <source>
        <dbReference type="Google" id="ProtNLM"/>
    </source>
</evidence>
<dbReference type="RefSeq" id="WP_343761476.1">
    <property type="nucleotide sequence ID" value="NZ_BAAADB010000034.1"/>
</dbReference>
<dbReference type="Proteomes" id="UP001500191">
    <property type="component" value="Unassembled WGS sequence"/>
</dbReference>
<dbReference type="SUPFAM" id="SSF143011">
    <property type="entry name" value="RelE-like"/>
    <property type="match status" value="1"/>
</dbReference>
<reference evidence="1 2" key="1">
    <citation type="journal article" date="2019" name="Int. J. Syst. Evol. Microbiol.">
        <title>The Global Catalogue of Microorganisms (GCM) 10K type strain sequencing project: providing services to taxonomists for standard genome sequencing and annotation.</title>
        <authorList>
            <consortium name="The Broad Institute Genomics Platform"/>
            <consortium name="The Broad Institute Genome Sequencing Center for Infectious Disease"/>
            <person name="Wu L."/>
            <person name="Ma J."/>
        </authorList>
    </citation>
    <scope>NUCLEOTIDE SEQUENCE [LARGE SCALE GENOMIC DNA]</scope>
    <source>
        <strain evidence="1 2">JCM 14368</strain>
    </source>
</reference>
<dbReference type="EMBL" id="BAAADB010000034">
    <property type="protein sequence ID" value="GAA0523805.1"/>
    <property type="molecule type" value="Genomic_DNA"/>
</dbReference>
<evidence type="ECO:0000313" key="1">
    <source>
        <dbReference type="EMBL" id="GAA0523805.1"/>
    </source>
</evidence>
<name>A0ABN1CQL6_9DEIO</name>
<comment type="caution">
    <text evidence="1">The sequence shown here is derived from an EMBL/GenBank/DDBJ whole genome shotgun (WGS) entry which is preliminary data.</text>
</comment>
<dbReference type="Gene3D" id="3.30.2310.20">
    <property type="entry name" value="RelE-like"/>
    <property type="match status" value="1"/>
</dbReference>